<evidence type="ECO:0000313" key="4">
    <source>
        <dbReference type="Proteomes" id="UP001596445"/>
    </source>
</evidence>
<evidence type="ECO:0000313" key="3">
    <source>
        <dbReference type="EMBL" id="MFC7060038.1"/>
    </source>
</evidence>
<feature type="domain" description="DUF8115" evidence="2">
    <location>
        <begin position="4"/>
        <end position="127"/>
    </location>
</feature>
<dbReference type="Pfam" id="PF26424">
    <property type="entry name" value="DUF8115"/>
    <property type="match status" value="1"/>
</dbReference>
<evidence type="ECO:0000256" key="1">
    <source>
        <dbReference type="SAM" id="MobiDB-lite"/>
    </source>
</evidence>
<dbReference type="RefSeq" id="WP_267164449.1">
    <property type="nucleotide sequence ID" value="NZ_CP112975.1"/>
</dbReference>
<feature type="region of interest" description="Disordered" evidence="1">
    <location>
        <begin position="1"/>
        <end position="32"/>
    </location>
</feature>
<dbReference type="EMBL" id="JBHSZI010000005">
    <property type="protein sequence ID" value="MFC7060038.1"/>
    <property type="molecule type" value="Genomic_DNA"/>
</dbReference>
<comment type="caution">
    <text evidence="3">The sequence shown here is derived from an EMBL/GenBank/DDBJ whole genome shotgun (WGS) entry which is preliminary data.</text>
</comment>
<dbReference type="Proteomes" id="UP001596445">
    <property type="component" value="Unassembled WGS sequence"/>
</dbReference>
<keyword evidence="4" id="KW-1185">Reference proteome</keyword>
<accession>A0ABD5W9X7</accession>
<organism evidence="3 4">
    <name type="scientific">Halovenus salina</name>
    <dbReference type="NCBI Taxonomy" id="1510225"/>
    <lineage>
        <taxon>Archaea</taxon>
        <taxon>Methanobacteriati</taxon>
        <taxon>Methanobacteriota</taxon>
        <taxon>Stenosarchaea group</taxon>
        <taxon>Halobacteria</taxon>
        <taxon>Halobacteriales</taxon>
        <taxon>Haloarculaceae</taxon>
        <taxon>Halovenus</taxon>
    </lineage>
</organism>
<name>A0ABD5W9X7_9EURY</name>
<feature type="compositionally biased region" description="Basic and acidic residues" evidence="1">
    <location>
        <begin position="9"/>
        <end position="23"/>
    </location>
</feature>
<dbReference type="GeneID" id="76632386"/>
<gene>
    <name evidence="3" type="ORF">ACFQQG_19785</name>
</gene>
<dbReference type="AlphaFoldDB" id="A0ABD5W9X7"/>
<dbReference type="InterPro" id="IPR058428">
    <property type="entry name" value="DUF8115"/>
</dbReference>
<reference evidence="3 4" key="1">
    <citation type="journal article" date="2019" name="Int. J. Syst. Evol. Microbiol.">
        <title>The Global Catalogue of Microorganisms (GCM) 10K type strain sequencing project: providing services to taxonomists for standard genome sequencing and annotation.</title>
        <authorList>
            <consortium name="The Broad Institute Genomics Platform"/>
            <consortium name="The Broad Institute Genome Sequencing Center for Infectious Disease"/>
            <person name="Wu L."/>
            <person name="Ma J."/>
        </authorList>
    </citation>
    <scope>NUCLEOTIDE SEQUENCE [LARGE SCALE GENOMIC DNA]</scope>
    <source>
        <strain evidence="3 4">JCM 30072</strain>
    </source>
</reference>
<evidence type="ECO:0000259" key="2">
    <source>
        <dbReference type="Pfam" id="PF26424"/>
    </source>
</evidence>
<proteinExistence type="predicted"/>
<sequence>MSGTDDELDKLREQTDPGTRAESESNEPDDDLEDAIVDILESIAAGDTSKTLSVRDDHLAALILGLEDAEKLDDVGAALETELDQTSDSESFDRSEIMRLAIRAGLEEAAPEVVETARDAYGRHAANSF</sequence>
<protein>
    <recommendedName>
        <fullName evidence="2">DUF8115 domain-containing protein</fullName>
    </recommendedName>
</protein>